<feature type="compositionally biased region" description="Basic residues" evidence="1">
    <location>
        <begin position="236"/>
        <end position="250"/>
    </location>
</feature>
<evidence type="ECO:0000313" key="3">
    <source>
        <dbReference type="EMBL" id="PWN44066.1"/>
    </source>
</evidence>
<dbReference type="GO" id="GO:0031267">
    <property type="term" value="F:small GTPase binding"/>
    <property type="evidence" value="ECO:0007669"/>
    <property type="project" value="TreeGrafter"/>
</dbReference>
<dbReference type="STRING" id="1522189.A0A316W2H1"/>
<dbReference type="Gene3D" id="1.10.8.270">
    <property type="entry name" value="putative rabgap domain of human tbc1 domain family member 14 like domains"/>
    <property type="match status" value="1"/>
</dbReference>
<dbReference type="PROSITE" id="PS50086">
    <property type="entry name" value="TBC_RABGAP"/>
    <property type="match status" value="1"/>
</dbReference>
<dbReference type="InterPro" id="IPR000195">
    <property type="entry name" value="Rab-GAP-TBC_dom"/>
</dbReference>
<evidence type="ECO:0000313" key="4">
    <source>
        <dbReference type="Proteomes" id="UP000245783"/>
    </source>
</evidence>
<dbReference type="EMBL" id="KZ819364">
    <property type="protein sequence ID" value="PWN44066.1"/>
    <property type="molecule type" value="Genomic_DNA"/>
</dbReference>
<feature type="region of interest" description="Disordered" evidence="1">
    <location>
        <begin position="1"/>
        <end position="96"/>
    </location>
</feature>
<evidence type="ECO:0000259" key="2">
    <source>
        <dbReference type="PROSITE" id="PS50086"/>
    </source>
</evidence>
<dbReference type="FunCoup" id="A0A316W2H1">
    <property type="interactions" value="2"/>
</dbReference>
<dbReference type="GeneID" id="37033598"/>
<dbReference type="SUPFAM" id="SSF47923">
    <property type="entry name" value="Ypt/Rab-GAP domain of gyp1p"/>
    <property type="match status" value="2"/>
</dbReference>
<evidence type="ECO:0000256" key="1">
    <source>
        <dbReference type="SAM" id="MobiDB-lite"/>
    </source>
</evidence>
<dbReference type="InterPro" id="IPR050302">
    <property type="entry name" value="Rab_GAP_TBC_domain"/>
</dbReference>
<dbReference type="Gene3D" id="1.10.472.80">
    <property type="entry name" value="Ypt/Rab-GAP domain of gyp1p, domain 3"/>
    <property type="match status" value="1"/>
</dbReference>
<dbReference type="PANTHER" id="PTHR47219">
    <property type="entry name" value="RAB GTPASE-ACTIVATING PROTEIN 1-LIKE"/>
    <property type="match status" value="1"/>
</dbReference>
<dbReference type="InParanoid" id="A0A316W2H1"/>
<dbReference type="FunFam" id="1.10.8.270:FF:000023">
    <property type="entry name" value="TBC domain-containing protein C1778.09"/>
    <property type="match status" value="1"/>
</dbReference>
<dbReference type="GO" id="GO:0005096">
    <property type="term" value="F:GTPase activator activity"/>
    <property type="evidence" value="ECO:0007669"/>
    <property type="project" value="TreeGrafter"/>
</dbReference>
<gene>
    <name evidence="3" type="ORF">IE81DRAFT_287737</name>
</gene>
<feature type="compositionally biased region" description="Polar residues" evidence="1">
    <location>
        <begin position="68"/>
        <end position="85"/>
    </location>
</feature>
<sequence length="583" mass="64195">MGAIGSSPNAEISTEAPSILGAQTRILPRSVSHNRTESAQSRPASAAGPSSEAAHQPSSSLRPLRLVASSSNISPKLTATATNGRGNIGGSADADAASALRRPAFKRVESASAAILRSRAASPAPSAAESWTQAGDAEGAYIRKTYAHFDSRGVEDDGFVEGQEWTRERGRVSGTEEQDPDYEGESHQEREARIAREEVMSSIDRYGFFAKELNGSSSRPPRTTILPAPAFAKLPSKRRSALKSVKKKPAPKGSPTVGSEKAREALRVEKWQRMLRVDSRDAGGNVSGYRLAPNLVQSKKLRRRVYKGVPDRWRSAAWWALVCDGHHSIFANGDARPHRYAELIKKPSPHDVQIDLDVPRTISGHVLFHTRYGQGQRGLFHVLHAFSLHCDDCAYCQGMGPIAATLLVYLPPERAYACLTAMHDAREYGLHKTFSPGFPGLVESFYVQEQLALAYMPDIARQLLEQDITTSSYATRWYITLFANVVPFQTQIRLWDALLLDGADVLVIFSLAVLWALRDRLIHPNATFETILGALGAELLPEDDDALMRWVEHFSARDDVKKKIAKAHKEWHVRELAGDAHLT</sequence>
<dbReference type="Proteomes" id="UP000245783">
    <property type="component" value="Unassembled WGS sequence"/>
</dbReference>
<feature type="compositionally biased region" description="Polar residues" evidence="1">
    <location>
        <begin position="1"/>
        <end position="16"/>
    </location>
</feature>
<protein>
    <submittedName>
        <fullName evidence="3">RabGAP/TBC</fullName>
    </submittedName>
</protein>
<dbReference type="Pfam" id="PF00566">
    <property type="entry name" value="RabGAP-TBC"/>
    <property type="match status" value="1"/>
</dbReference>
<dbReference type="PANTHER" id="PTHR47219:SF9">
    <property type="entry name" value="GTPASE ACTIVATING PROTEIN AND CENTROSOME-ASSOCIATED, ISOFORM B"/>
    <property type="match status" value="1"/>
</dbReference>
<organism evidence="3 4">
    <name type="scientific">Ceraceosorus guamensis</name>
    <dbReference type="NCBI Taxonomy" id="1522189"/>
    <lineage>
        <taxon>Eukaryota</taxon>
        <taxon>Fungi</taxon>
        <taxon>Dikarya</taxon>
        <taxon>Basidiomycota</taxon>
        <taxon>Ustilaginomycotina</taxon>
        <taxon>Exobasidiomycetes</taxon>
        <taxon>Ceraceosorales</taxon>
        <taxon>Ceraceosoraceae</taxon>
        <taxon>Ceraceosorus</taxon>
    </lineage>
</organism>
<dbReference type="SMART" id="SM00164">
    <property type="entry name" value="TBC"/>
    <property type="match status" value="1"/>
</dbReference>
<feature type="region of interest" description="Disordered" evidence="1">
    <location>
        <begin position="236"/>
        <end position="261"/>
    </location>
</feature>
<dbReference type="AlphaFoldDB" id="A0A316W2H1"/>
<reference evidence="3 4" key="1">
    <citation type="journal article" date="2018" name="Mol. Biol. Evol.">
        <title>Broad Genomic Sampling Reveals a Smut Pathogenic Ancestry of the Fungal Clade Ustilaginomycotina.</title>
        <authorList>
            <person name="Kijpornyongpan T."/>
            <person name="Mondo S.J."/>
            <person name="Barry K."/>
            <person name="Sandor L."/>
            <person name="Lee J."/>
            <person name="Lipzen A."/>
            <person name="Pangilinan J."/>
            <person name="LaButti K."/>
            <person name="Hainaut M."/>
            <person name="Henrissat B."/>
            <person name="Grigoriev I.V."/>
            <person name="Spatafora J.W."/>
            <person name="Aime M.C."/>
        </authorList>
    </citation>
    <scope>NUCLEOTIDE SEQUENCE [LARGE SCALE GENOMIC DNA]</scope>
    <source>
        <strain evidence="3 4">MCA 4658</strain>
    </source>
</reference>
<dbReference type="OrthoDB" id="294251at2759"/>
<dbReference type="InterPro" id="IPR035969">
    <property type="entry name" value="Rab-GAP_TBC_sf"/>
</dbReference>
<feature type="region of interest" description="Disordered" evidence="1">
    <location>
        <begin position="153"/>
        <end position="191"/>
    </location>
</feature>
<keyword evidence="4" id="KW-1185">Reference proteome</keyword>
<proteinExistence type="predicted"/>
<feature type="domain" description="Rab-GAP TBC" evidence="2">
    <location>
        <begin position="308"/>
        <end position="502"/>
    </location>
</feature>
<name>A0A316W2H1_9BASI</name>
<accession>A0A316W2H1</accession>
<dbReference type="RefSeq" id="XP_025371226.1">
    <property type="nucleotide sequence ID" value="XM_025511728.1"/>
</dbReference>
<feature type="compositionally biased region" description="Low complexity" evidence="1">
    <location>
        <begin position="38"/>
        <end position="54"/>
    </location>
</feature>